<accession>A0A0J9C2N5</accession>
<dbReference type="EMBL" id="ADLK01000022">
    <property type="protein sequence ID" value="KMW18681.1"/>
    <property type="molecule type" value="Genomic_DNA"/>
</dbReference>
<proteinExistence type="predicted"/>
<dbReference type="AlphaFoldDB" id="A0A0J9C2N5"/>
<name>A0A0J9C2N5_9FIRM</name>
<dbReference type="PATRIC" id="fig|742734.4.peg.2985"/>
<dbReference type="Proteomes" id="UP000037392">
    <property type="component" value="Unassembled WGS sequence"/>
</dbReference>
<gene>
    <name evidence="1" type="ORF">HMPREF9470_02785</name>
</gene>
<reference evidence="1 2" key="1">
    <citation type="submission" date="2011-04" db="EMBL/GenBank/DDBJ databases">
        <title>The Genome Sequence of Clostridium citroniae WAL-19142.</title>
        <authorList>
            <consortium name="The Broad Institute Genome Sequencing Platform"/>
            <person name="Earl A."/>
            <person name="Ward D."/>
            <person name="Feldgarden M."/>
            <person name="Gevers D."/>
            <person name="Warren Y.A."/>
            <person name="Tyrrell K.L."/>
            <person name="Citron D.M."/>
            <person name="Goldstein E.J."/>
            <person name="Daigneault M."/>
            <person name="Allen-Vercoe E."/>
            <person name="Young S.K."/>
            <person name="Zeng Q."/>
            <person name="Gargeya S."/>
            <person name="Fitzgerald M."/>
            <person name="Haas B."/>
            <person name="Abouelleil A."/>
            <person name="Alvarado L."/>
            <person name="Arachchi H.M."/>
            <person name="Berlin A."/>
            <person name="Brown A."/>
            <person name="Chapman S.B."/>
            <person name="Chen Z."/>
            <person name="Dunbar C."/>
            <person name="Freedman E."/>
            <person name="Gearin G."/>
            <person name="Gellesch M."/>
            <person name="Goldberg J."/>
            <person name="Griggs A."/>
            <person name="Gujja S."/>
            <person name="Heilman E.R."/>
            <person name="Heiman D."/>
            <person name="Howarth C."/>
            <person name="Larson L."/>
            <person name="Lui A."/>
            <person name="MacDonald P.J."/>
            <person name="Mehta T."/>
            <person name="Montmayeur A."/>
            <person name="Murphy C."/>
            <person name="Neiman D."/>
            <person name="Pearson M."/>
            <person name="Priest M."/>
            <person name="Roberts A."/>
            <person name="Saif S."/>
            <person name="Shea T."/>
            <person name="Shenoy N."/>
            <person name="Sisk P."/>
            <person name="Stolte C."/>
            <person name="Sykes S."/>
            <person name="White J."/>
            <person name="Yandava C."/>
            <person name="Wortman J."/>
            <person name="Nusbaum C."/>
            <person name="Birren B."/>
        </authorList>
    </citation>
    <scope>NUCLEOTIDE SEQUENCE [LARGE SCALE GENOMIC DNA]</scope>
    <source>
        <strain evidence="1 2">WAL-19142</strain>
    </source>
</reference>
<sequence>MCDYCSKTALKDRFQTPNEYEKTVAYIKELVDTQHFILIEGNCELGCHKNVNGHWIDDIIYHSIKCPKCGQTYTCIVNTYRGGGSFSKGS</sequence>
<evidence type="ECO:0000313" key="2">
    <source>
        <dbReference type="Proteomes" id="UP000037392"/>
    </source>
</evidence>
<comment type="caution">
    <text evidence="1">The sequence shown here is derived from an EMBL/GenBank/DDBJ whole genome shotgun (WGS) entry which is preliminary data.</text>
</comment>
<protein>
    <submittedName>
        <fullName evidence="1">Uncharacterized protein</fullName>
    </submittedName>
</protein>
<evidence type="ECO:0000313" key="1">
    <source>
        <dbReference type="EMBL" id="KMW18681.1"/>
    </source>
</evidence>
<organism evidence="1 2">
    <name type="scientific">[Clostridium] citroniae WAL-19142</name>
    <dbReference type="NCBI Taxonomy" id="742734"/>
    <lineage>
        <taxon>Bacteria</taxon>
        <taxon>Bacillati</taxon>
        <taxon>Bacillota</taxon>
        <taxon>Clostridia</taxon>
        <taxon>Lachnospirales</taxon>
        <taxon>Lachnospiraceae</taxon>
        <taxon>Enterocloster</taxon>
    </lineage>
</organism>